<evidence type="ECO:0000256" key="1">
    <source>
        <dbReference type="SAM" id="MobiDB-lite"/>
    </source>
</evidence>
<comment type="caution">
    <text evidence="3">The sequence shown here is derived from an EMBL/GenBank/DDBJ whole genome shotgun (WGS) entry which is preliminary data.</text>
</comment>
<evidence type="ECO:0000256" key="2">
    <source>
        <dbReference type="SAM" id="Phobius"/>
    </source>
</evidence>
<dbReference type="EMBL" id="JBICBT010001116">
    <property type="protein sequence ID" value="KAL3082208.1"/>
    <property type="molecule type" value="Genomic_DNA"/>
</dbReference>
<feature type="transmembrane region" description="Helical" evidence="2">
    <location>
        <begin position="86"/>
        <end position="106"/>
    </location>
</feature>
<gene>
    <name evidence="3" type="ORF">niasHT_037846</name>
</gene>
<dbReference type="AlphaFoldDB" id="A0ABD2J151"/>
<name>A0ABD2J151_9BILA</name>
<keyword evidence="2" id="KW-1133">Transmembrane helix</keyword>
<reference evidence="3 4" key="1">
    <citation type="submission" date="2024-10" db="EMBL/GenBank/DDBJ databases">
        <authorList>
            <person name="Kim D."/>
        </authorList>
    </citation>
    <scope>NUCLEOTIDE SEQUENCE [LARGE SCALE GENOMIC DNA]</scope>
    <source>
        <strain evidence="3">BH-2024</strain>
    </source>
</reference>
<protein>
    <recommendedName>
        <fullName evidence="5">Transmembrane protein</fullName>
    </recommendedName>
</protein>
<organism evidence="3 4">
    <name type="scientific">Heterodera trifolii</name>
    <dbReference type="NCBI Taxonomy" id="157864"/>
    <lineage>
        <taxon>Eukaryota</taxon>
        <taxon>Metazoa</taxon>
        <taxon>Ecdysozoa</taxon>
        <taxon>Nematoda</taxon>
        <taxon>Chromadorea</taxon>
        <taxon>Rhabditida</taxon>
        <taxon>Tylenchina</taxon>
        <taxon>Tylenchomorpha</taxon>
        <taxon>Tylenchoidea</taxon>
        <taxon>Heteroderidae</taxon>
        <taxon>Heteroderinae</taxon>
        <taxon>Heterodera</taxon>
    </lineage>
</organism>
<evidence type="ECO:0000313" key="3">
    <source>
        <dbReference type="EMBL" id="KAL3082208.1"/>
    </source>
</evidence>
<keyword evidence="4" id="KW-1185">Reference proteome</keyword>
<evidence type="ECO:0000313" key="4">
    <source>
        <dbReference type="Proteomes" id="UP001620626"/>
    </source>
</evidence>
<feature type="transmembrane region" description="Helical" evidence="2">
    <location>
        <begin position="118"/>
        <end position="139"/>
    </location>
</feature>
<sequence>MGNREAILLQRQPRDSSTTNGISSTTTASQQQQEQQGQSAEVPSTASDDLRPANRWSFYKPKQREFLESLSDDEFRELRTMVFKCLLKNLFLFCGPFVALAGGAEICGRLKLVQLPPRYARISLFISIFVSAGAAAITAPMTKCGGRVKSQFKELNEKHAGQLGSFC</sequence>
<keyword evidence="2" id="KW-0472">Membrane</keyword>
<accession>A0ABD2J151</accession>
<keyword evidence="2" id="KW-0812">Transmembrane</keyword>
<feature type="region of interest" description="Disordered" evidence="1">
    <location>
        <begin position="1"/>
        <end position="49"/>
    </location>
</feature>
<evidence type="ECO:0008006" key="5">
    <source>
        <dbReference type="Google" id="ProtNLM"/>
    </source>
</evidence>
<proteinExistence type="predicted"/>
<dbReference type="Proteomes" id="UP001620626">
    <property type="component" value="Unassembled WGS sequence"/>
</dbReference>
<feature type="compositionally biased region" description="Low complexity" evidence="1">
    <location>
        <begin position="16"/>
        <end position="41"/>
    </location>
</feature>